<keyword evidence="2" id="KW-1185">Reference proteome</keyword>
<dbReference type="Proteomes" id="UP001305414">
    <property type="component" value="Unassembled WGS sequence"/>
</dbReference>
<evidence type="ECO:0000313" key="1">
    <source>
        <dbReference type="EMBL" id="KAK5625299.1"/>
    </source>
</evidence>
<evidence type="ECO:0000313" key="2">
    <source>
        <dbReference type="Proteomes" id="UP001305414"/>
    </source>
</evidence>
<dbReference type="EMBL" id="JAWHQM010000002">
    <property type="protein sequence ID" value="KAK5625299.1"/>
    <property type="molecule type" value="Genomic_DNA"/>
</dbReference>
<proteinExistence type="predicted"/>
<name>A0AAN7UAV5_9PEZI</name>
<accession>A0AAN7UAV5</accession>
<comment type="caution">
    <text evidence="1">The sequence shown here is derived from an EMBL/GenBank/DDBJ whole genome shotgun (WGS) entry which is preliminary data.</text>
</comment>
<protein>
    <submittedName>
        <fullName evidence="1">Uncharacterized protein</fullName>
    </submittedName>
</protein>
<gene>
    <name evidence="1" type="ORF">RRF57_001015</name>
</gene>
<sequence length="112" mass="12071">MAGRVGPRLVGACTANHPSFAILTQQVVVASIVVLKRAAKANISVGIASGPALGFFTIWKITLRGGANQWEMYHPLVNNKFPKESWGRHGVVLRQASFEELKMGEIGTNIEG</sequence>
<dbReference type="AlphaFoldDB" id="A0AAN7UAV5"/>
<reference evidence="1 2" key="1">
    <citation type="submission" date="2023-10" db="EMBL/GenBank/DDBJ databases">
        <title>Draft genome sequence of Xylaria bambusicola isolate GMP-LS, the root and basal stem rot pathogen of sugarcane in Indonesia.</title>
        <authorList>
            <person name="Selvaraj P."/>
            <person name="Muralishankar V."/>
            <person name="Muruganantham S."/>
            <person name="Sp S."/>
            <person name="Haryani S."/>
            <person name="Lau K.J.X."/>
            <person name="Naqvi N.I."/>
        </authorList>
    </citation>
    <scope>NUCLEOTIDE SEQUENCE [LARGE SCALE GENOMIC DNA]</scope>
    <source>
        <strain evidence="1">GMP-LS</strain>
    </source>
</reference>
<organism evidence="1 2">
    <name type="scientific">Xylaria bambusicola</name>
    <dbReference type="NCBI Taxonomy" id="326684"/>
    <lineage>
        <taxon>Eukaryota</taxon>
        <taxon>Fungi</taxon>
        <taxon>Dikarya</taxon>
        <taxon>Ascomycota</taxon>
        <taxon>Pezizomycotina</taxon>
        <taxon>Sordariomycetes</taxon>
        <taxon>Xylariomycetidae</taxon>
        <taxon>Xylariales</taxon>
        <taxon>Xylariaceae</taxon>
        <taxon>Xylaria</taxon>
    </lineage>
</organism>